<evidence type="ECO:0000256" key="1">
    <source>
        <dbReference type="SAM" id="MobiDB-lite"/>
    </source>
</evidence>
<proteinExistence type="predicted"/>
<dbReference type="GeneID" id="68094833"/>
<gene>
    <name evidence="2" type="ORF">C9374_002377</name>
</gene>
<evidence type="ECO:0000313" key="2">
    <source>
        <dbReference type="EMBL" id="KAG2386633.1"/>
    </source>
</evidence>
<feature type="compositionally biased region" description="Basic and acidic residues" evidence="1">
    <location>
        <begin position="1"/>
        <end position="10"/>
    </location>
</feature>
<dbReference type="Proteomes" id="UP000816034">
    <property type="component" value="Unassembled WGS sequence"/>
</dbReference>
<keyword evidence="3" id="KW-1185">Reference proteome</keyword>
<protein>
    <submittedName>
        <fullName evidence="2">Uncharacterized protein</fullName>
    </submittedName>
</protein>
<organism evidence="2 3">
    <name type="scientific">Naegleria lovaniensis</name>
    <name type="common">Amoeba</name>
    <dbReference type="NCBI Taxonomy" id="51637"/>
    <lineage>
        <taxon>Eukaryota</taxon>
        <taxon>Discoba</taxon>
        <taxon>Heterolobosea</taxon>
        <taxon>Tetramitia</taxon>
        <taxon>Eutetramitia</taxon>
        <taxon>Vahlkampfiidae</taxon>
        <taxon>Naegleria</taxon>
    </lineage>
</organism>
<name>A0AA88KLH0_NAELO</name>
<evidence type="ECO:0000313" key="3">
    <source>
        <dbReference type="Proteomes" id="UP000816034"/>
    </source>
</evidence>
<accession>A0AA88KLH0</accession>
<comment type="caution">
    <text evidence="2">The sequence shown here is derived from an EMBL/GenBank/DDBJ whole genome shotgun (WGS) entry which is preliminary data.</text>
</comment>
<feature type="compositionally biased region" description="Basic and acidic residues" evidence="1">
    <location>
        <begin position="23"/>
        <end position="44"/>
    </location>
</feature>
<sequence length="84" mass="9552">MSWVPDEWKSLKQHQQQEQYSTLKDEDVREHSTTSTEQRGEGKVEPSSSSSATTTTTSNRKDFESTIESTNKPKIGDPNYPFAK</sequence>
<feature type="compositionally biased region" description="Polar residues" evidence="1">
    <location>
        <begin position="13"/>
        <end position="22"/>
    </location>
</feature>
<reference evidence="2 3" key="1">
    <citation type="journal article" date="2018" name="BMC Genomics">
        <title>The genome of Naegleria lovaniensis, the basis for a comparative approach to unravel pathogenicity factors of the human pathogenic amoeba N. fowleri.</title>
        <authorList>
            <person name="Liechti N."/>
            <person name="Schurch N."/>
            <person name="Bruggmann R."/>
            <person name="Wittwer M."/>
        </authorList>
    </citation>
    <scope>NUCLEOTIDE SEQUENCE [LARGE SCALE GENOMIC DNA]</scope>
    <source>
        <strain evidence="2 3">ATCC 30569</strain>
    </source>
</reference>
<feature type="region of interest" description="Disordered" evidence="1">
    <location>
        <begin position="1"/>
        <end position="84"/>
    </location>
</feature>
<dbReference type="AlphaFoldDB" id="A0AA88KLH0"/>
<feature type="compositionally biased region" description="Low complexity" evidence="1">
    <location>
        <begin position="47"/>
        <end position="58"/>
    </location>
</feature>
<dbReference type="EMBL" id="PYSW02000015">
    <property type="protein sequence ID" value="KAG2386633.1"/>
    <property type="molecule type" value="Genomic_DNA"/>
</dbReference>
<dbReference type="RefSeq" id="XP_044550625.1">
    <property type="nucleotide sequence ID" value="XM_044691788.1"/>
</dbReference>